<gene>
    <name evidence="1" type="ORF">GOBAR_AA28302</name>
</gene>
<evidence type="ECO:0000313" key="2">
    <source>
        <dbReference type="Proteomes" id="UP000239757"/>
    </source>
</evidence>
<accession>A0A2P5WMQ8</accession>
<organism evidence="1 2">
    <name type="scientific">Gossypium barbadense</name>
    <name type="common">Sea Island cotton</name>
    <name type="synonym">Hibiscus barbadensis</name>
    <dbReference type="NCBI Taxonomy" id="3634"/>
    <lineage>
        <taxon>Eukaryota</taxon>
        <taxon>Viridiplantae</taxon>
        <taxon>Streptophyta</taxon>
        <taxon>Embryophyta</taxon>
        <taxon>Tracheophyta</taxon>
        <taxon>Spermatophyta</taxon>
        <taxon>Magnoliopsida</taxon>
        <taxon>eudicotyledons</taxon>
        <taxon>Gunneridae</taxon>
        <taxon>Pentapetalae</taxon>
        <taxon>rosids</taxon>
        <taxon>malvids</taxon>
        <taxon>Malvales</taxon>
        <taxon>Malvaceae</taxon>
        <taxon>Malvoideae</taxon>
        <taxon>Gossypium</taxon>
    </lineage>
</organism>
<proteinExistence type="predicted"/>
<name>A0A2P5WMQ8_GOSBA</name>
<protein>
    <submittedName>
        <fullName evidence="1">Uncharacterized protein</fullName>
    </submittedName>
</protein>
<reference evidence="1 2" key="1">
    <citation type="submission" date="2015-01" db="EMBL/GenBank/DDBJ databases">
        <title>Genome of allotetraploid Gossypium barbadense reveals genomic plasticity and fiber elongation in cotton evolution.</title>
        <authorList>
            <person name="Chen X."/>
            <person name="Liu X."/>
            <person name="Zhao B."/>
            <person name="Zheng H."/>
            <person name="Hu Y."/>
            <person name="Lu G."/>
            <person name="Yang C."/>
            <person name="Chen J."/>
            <person name="Shan C."/>
            <person name="Zhang L."/>
            <person name="Zhou Y."/>
            <person name="Wang L."/>
            <person name="Guo W."/>
            <person name="Bai Y."/>
            <person name="Ruan J."/>
            <person name="Shangguan X."/>
            <person name="Mao Y."/>
            <person name="Jiang J."/>
            <person name="Zhu Y."/>
            <person name="Lei J."/>
            <person name="Kang H."/>
            <person name="Chen S."/>
            <person name="He X."/>
            <person name="Wang R."/>
            <person name="Wang Y."/>
            <person name="Chen J."/>
            <person name="Wang L."/>
            <person name="Yu S."/>
            <person name="Wang B."/>
            <person name="Wei J."/>
            <person name="Song S."/>
            <person name="Lu X."/>
            <person name="Gao Z."/>
            <person name="Gu W."/>
            <person name="Deng X."/>
            <person name="Ma D."/>
            <person name="Wang S."/>
            <person name="Liang W."/>
            <person name="Fang L."/>
            <person name="Cai C."/>
            <person name="Zhu X."/>
            <person name="Zhou B."/>
            <person name="Zhang Y."/>
            <person name="Chen Z."/>
            <person name="Xu S."/>
            <person name="Zhu R."/>
            <person name="Wang S."/>
            <person name="Zhang T."/>
            <person name="Zhao G."/>
        </authorList>
    </citation>
    <scope>NUCLEOTIDE SEQUENCE [LARGE SCALE GENOMIC DNA]</scope>
    <source>
        <strain evidence="2">cv. Xinhai21</strain>
        <tissue evidence="1">Leaf</tissue>
    </source>
</reference>
<dbReference type="Proteomes" id="UP000239757">
    <property type="component" value="Unassembled WGS sequence"/>
</dbReference>
<sequence>MGVRHRRVALLIAEHTAFSSTCDASSNFHLFAKSSFKNFIAFGICDRASIKGSFFQFDKWNLEFYFGSSKLCGTGLSSYRIVVVLGFLEAREWFRI</sequence>
<evidence type="ECO:0000313" key="1">
    <source>
        <dbReference type="EMBL" id="PPR92362.1"/>
    </source>
</evidence>
<dbReference type="EMBL" id="KZ667090">
    <property type="protein sequence ID" value="PPR92362.1"/>
    <property type="molecule type" value="Genomic_DNA"/>
</dbReference>
<dbReference type="AlphaFoldDB" id="A0A2P5WMQ8"/>